<dbReference type="Pfam" id="PF03062">
    <property type="entry name" value="MBOAT"/>
    <property type="match status" value="1"/>
</dbReference>
<feature type="transmembrane region" description="Helical" evidence="12">
    <location>
        <begin position="189"/>
        <end position="212"/>
    </location>
</feature>
<accession>A0A8C7XJK4</accession>
<keyword evidence="3 9" id="KW-0808">Transferase</keyword>
<dbReference type="InterPro" id="IPR014371">
    <property type="entry name" value="Oat_ACAT_DAG_ARE"/>
</dbReference>
<evidence type="ECO:0000313" key="13">
    <source>
        <dbReference type="Ensembl" id="ENSOSIP00000014524.1"/>
    </source>
</evidence>
<feature type="transmembrane region" description="Helical" evidence="12">
    <location>
        <begin position="462"/>
        <end position="480"/>
    </location>
</feature>
<dbReference type="Ensembl" id="ENSOSIT00000015357.1">
    <property type="protein sequence ID" value="ENSOSIP00000014524.1"/>
    <property type="gene ID" value="ENSOSIG00000008210.1"/>
</dbReference>
<protein>
    <recommendedName>
        <fullName evidence="9">O-acyltransferase</fullName>
    </recommendedName>
</protein>
<keyword evidence="14" id="KW-1185">Reference proteome</keyword>
<dbReference type="AlphaFoldDB" id="A0A8C7XJK4"/>
<keyword evidence="7 9" id="KW-0472">Membrane</keyword>
<evidence type="ECO:0000256" key="10">
    <source>
        <dbReference type="PIRSR" id="PIRSR000439-1"/>
    </source>
</evidence>
<evidence type="ECO:0000256" key="6">
    <source>
        <dbReference type="ARBA" id="ARBA00022989"/>
    </source>
</evidence>
<feature type="active site" evidence="10">
    <location>
        <position position="422"/>
    </location>
</feature>
<evidence type="ECO:0000256" key="2">
    <source>
        <dbReference type="ARBA" id="ARBA00009010"/>
    </source>
</evidence>
<reference evidence="13" key="1">
    <citation type="submission" date="2025-08" db="UniProtKB">
        <authorList>
            <consortium name="Ensembl"/>
        </authorList>
    </citation>
    <scope>IDENTIFICATION</scope>
</reference>
<sequence>MDGQSVQESLAELLTWRQALEKPAETITRKRRSTLSSAKGSSFQPLSDSHAAASPRTSLGDPNPEDESRDRREGNKPKGDKWRPKNDISARLSCHKTQQSLLSSSSGYSNYRGVLNWCVVMLVLSNARLFLENLLKYGVLVDPVQVVSLFLKDPYSWPAACLVIVSNVFIVVALYTERQLSKGSFSERVGFLVHFVNLAVMLTFPPAVVLVLPSVTPVGGAFALGIYTILFLKLYSYKDVNLWCRELSTVKARKLVRSVSCKSHKCIHTFMVFFFNDTCWRSSHPSRVLSPQFFFIQVLVGLTQQWMIPIIQSSMKPLEDMDLSRMTERLLRLAVPNHLLWLMFFYWFFHSSMNFTAELLRFGDRQFYKDWWNSESVTYFWQNWNIPVHKWCLRHFYKPLLRKGFSKIASQSAVFFLSAFFHEYLVSVPLRMFRLWAFTGMMAQLPLAWFVGRFLRGNYGNAAVWISIIIGQPFAVLMYVHDYYVMHHKQEDV</sequence>
<feature type="transmembrane region" description="Helical" evidence="12">
    <location>
        <begin position="433"/>
        <end position="450"/>
    </location>
</feature>
<dbReference type="GO" id="GO:0019432">
    <property type="term" value="P:triglyceride biosynthetic process"/>
    <property type="evidence" value="ECO:0007669"/>
    <property type="project" value="TreeGrafter"/>
</dbReference>
<feature type="compositionally biased region" description="Basic and acidic residues" evidence="11">
    <location>
        <begin position="66"/>
        <end position="87"/>
    </location>
</feature>
<dbReference type="GO" id="GO:0005789">
    <property type="term" value="C:endoplasmic reticulum membrane"/>
    <property type="evidence" value="ECO:0007669"/>
    <property type="project" value="UniProtKB-SubCell"/>
</dbReference>
<dbReference type="GO" id="GO:0004144">
    <property type="term" value="F:diacylglycerol O-acyltransferase activity"/>
    <property type="evidence" value="ECO:0007669"/>
    <property type="project" value="TreeGrafter"/>
</dbReference>
<feature type="transmembrane region" description="Helical" evidence="12">
    <location>
        <begin position="218"/>
        <end position="235"/>
    </location>
</feature>
<dbReference type="PIRSF" id="PIRSF000439">
    <property type="entry name" value="Oat_ACAT_DAG_ARE"/>
    <property type="match status" value="1"/>
</dbReference>
<reference evidence="13" key="2">
    <citation type="submission" date="2025-09" db="UniProtKB">
        <authorList>
            <consortium name="Ensembl"/>
        </authorList>
    </citation>
    <scope>IDENTIFICATION</scope>
</reference>
<evidence type="ECO:0000256" key="5">
    <source>
        <dbReference type="ARBA" id="ARBA00022824"/>
    </source>
</evidence>
<dbReference type="Proteomes" id="UP000694383">
    <property type="component" value="Unplaced"/>
</dbReference>
<evidence type="ECO:0000256" key="12">
    <source>
        <dbReference type="SAM" id="Phobius"/>
    </source>
</evidence>
<evidence type="ECO:0000256" key="3">
    <source>
        <dbReference type="ARBA" id="ARBA00022679"/>
    </source>
</evidence>
<feature type="transmembrane region" description="Helical" evidence="12">
    <location>
        <begin position="330"/>
        <end position="349"/>
    </location>
</feature>
<keyword evidence="4 12" id="KW-0812">Transmembrane</keyword>
<evidence type="ECO:0000256" key="1">
    <source>
        <dbReference type="ARBA" id="ARBA00004477"/>
    </source>
</evidence>
<comment type="similarity">
    <text evidence="2 9">Belongs to the membrane-bound acyltransferase family. Sterol o-acyltransferase subfamily.</text>
</comment>
<keyword evidence="5 9" id="KW-0256">Endoplasmic reticulum</keyword>
<proteinExistence type="inferred from homology"/>
<feature type="transmembrane region" description="Helical" evidence="12">
    <location>
        <begin position="155"/>
        <end position="177"/>
    </location>
</feature>
<feature type="region of interest" description="Disordered" evidence="11">
    <location>
        <begin position="21"/>
        <end position="87"/>
    </location>
</feature>
<keyword evidence="8 9" id="KW-0012">Acyltransferase</keyword>
<name>A0A8C7XJK4_9TELE</name>
<feature type="compositionally biased region" description="Polar residues" evidence="11">
    <location>
        <begin position="34"/>
        <end position="47"/>
    </location>
</feature>
<keyword evidence="6 12" id="KW-1133">Transmembrane helix</keyword>
<evidence type="ECO:0000256" key="7">
    <source>
        <dbReference type="ARBA" id="ARBA00023136"/>
    </source>
</evidence>
<organism evidence="13 14">
    <name type="scientific">Oryzias sinensis</name>
    <name type="common">Chinese medaka</name>
    <dbReference type="NCBI Taxonomy" id="183150"/>
    <lineage>
        <taxon>Eukaryota</taxon>
        <taxon>Metazoa</taxon>
        <taxon>Chordata</taxon>
        <taxon>Craniata</taxon>
        <taxon>Vertebrata</taxon>
        <taxon>Euteleostomi</taxon>
        <taxon>Actinopterygii</taxon>
        <taxon>Neopterygii</taxon>
        <taxon>Teleostei</taxon>
        <taxon>Neoteleostei</taxon>
        <taxon>Acanthomorphata</taxon>
        <taxon>Ovalentaria</taxon>
        <taxon>Atherinomorphae</taxon>
        <taxon>Beloniformes</taxon>
        <taxon>Adrianichthyidae</taxon>
        <taxon>Oryziinae</taxon>
        <taxon>Oryzias</taxon>
    </lineage>
</organism>
<evidence type="ECO:0000256" key="4">
    <source>
        <dbReference type="ARBA" id="ARBA00022692"/>
    </source>
</evidence>
<dbReference type="GeneTree" id="ENSGT00950000183081"/>
<evidence type="ECO:0000256" key="11">
    <source>
        <dbReference type="SAM" id="MobiDB-lite"/>
    </source>
</evidence>
<comment type="subcellular location">
    <subcellularLocation>
        <location evidence="1 9">Endoplasmic reticulum membrane</location>
        <topology evidence="1 9">Multi-pass membrane protein</topology>
    </subcellularLocation>
</comment>
<dbReference type="InterPro" id="IPR004299">
    <property type="entry name" value="MBOAT_fam"/>
</dbReference>
<evidence type="ECO:0000256" key="9">
    <source>
        <dbReference type="PIRNR" id="PIRNR000439"/>
    </source>
</evidence>
<dbReference type="PANTHER" id="PTHR10408:SF18">
    <property type="entry name" value="O-ACYLTRANSFERASE"/>
    <property type="match status" value="1"/>
</dbReference>
<evidence type="ECO:0000256" key="8">
    <source>
        <dbReference type="ARBA" id="ARBA00023315"/>
    </source>
</evidence>
<dbReference type="PANTHER" id="PTHR10408">
    <property type="entry name" value="STEROL O-ACYLTRANSFERASE"/>
    <property type="match status" value="1"/>
</dbReference>
<evidence type="ECO:0000313" key="14">
    <source>
        <dbReference type="Proteomes" id="UP000694383"/>
    </source>
</evidence>